<feature type="transmembrane region" description="Helical" evidence="2">
    <location>
        <begin position="128"/>
        <end position="161"/>
    </location>
</feature>
<dbReference type="STRING" id="2020962.A0A2N1JBV9"/>
<dbReference type="EMBL" id="KZ454990">
    <property type="protein sequence ID" value="PKI84044.1"/>
    <property type="molecule type" value="Genomic_DNA"/>
</dbReference>
<dbReference type="Proteomes" id="UP000232875">
    <property type="component" value="Unassembled WGS sequence"/>
</dbReference>
<evidence type="ECO:0000313" key="4">
    <source>
        <dbReference type="Proteomes" id="UP000232875"/>
    </source>
</evidence>
<keyword evidence="4" id="KW-1185">Reference proteome</keyword>
<evidence type="ECO:0000256" key="1">
    <source>
        <dbReference type="SAM" id="MobiDB-lite"/>
    </source>
</evidence>
<reference evidence="3 4" key="1">
    <citation type="submission" date="2017-10" db="EMBL/GenBank/DDBJ databases">
        <title>A novel species of cold-tolerant Malassezia isolated from bats.</title>
        <authorList>
            <person name="Lorch J.M."/>
            <person name="Palmer J.M."/>
            <person name="Vanderwolf K.J."/>
            <person name="Schmidt K.Z."/>
            <person name="Verant M.L."/>
            <person name="Weller T.J."/>
            <person name="Blehert D.S."/>
        </authorList>
    </citation>
    <scope>NUCLEOTIDE SEQUENCE [LARGE SCALE GENOMIC DNA]</scope>
    <source>
        <strain evidence="3 4">NWHC:44797-103</strain>
    </source>
</reference>
<gene>
    <name evidence="3" type="ORF">MVES_001904</name>
</gene>
<keyword evidence="2" id="KW-0812">Transmembrane</keyword>
<feature type="transmembrane region" description="Helical" evidence="2">
    <location>
        <begin position="181"/>
        <end position="200"/>
    </location>
</feature>
<dbReference type="PANTHER" id="PTHR37992:SF1">
    <property type="entry name" value="DUF1774-DOMAIN-CONTAINING PROTEIN"/>
    <property type="match status" value="1"/>
</dbReference>
<evidence type="ECO:0000256" key="2">
    <source>
        <dbReference type="SAM" id="Phobius"/>
    </source>
</evidence>
<organism evidence="3 4">
    <name type="scientific">Malassezia vespertilionis</name>
    <dbReference type="NCBI Taxonomy" id="2020962"/>
    <lineage>
        <taxon>Eukaryota</taxon>
        <taxon>Fungi</taxon>
        <taxon>Dikarya</taxon>
        <taxon>Basidiomycota</taxon>
        <taxon>Ustilaginomycotina</taxon>
        <taxon>Malasseziomycetes</taxon>
        <taxon>Malasseziales</taxon>
        <taxon>Malasseziaceae</taxon>
        <taxon>Malassezia</taxon>
    </lineage>
</organism>
<accession>A0A2N1JBV9</accession>
<name>A0A2N1JBV9_9BASI</name>
<keyword evidence="2" id="KW-0472">Membrane</keyword>
<dbReference type="PANTHER" id="PTHR37992">
    <property type="entry name" value="EXPRESSED PROTEIN"/>
    <property type="match status" value="1"/>
</dbReference>
<dbReference type="InterPro" id="IPR013920">
    <property type="entry name" value="DUF1774_fun"/>
</dbReference>
<feature type="region of interest" description="Disordered" evidence="1">
    <location>
        <begin position="1"/>
        <end position="32"/>
    </location>
</feature>
<protein>
    <submittedName>
        <fullName evidence="3">Uncharacterized protein</fullName>
    </submittedName>
</protein>
<sequence>MTQTEEETRLLGERSRNLPAPQHNARETGNEAPSERKSLVFLQMNTPLSILFCIMAAVFGALVVPSVEKAFRIHETYFTPSPKMFFLYLVAMYVSQIGFCSLSIFSPSAHTKRMIVRSTGSRLALENYLLSLWFVLRILDTIWTTALAFYVLAVIAILAIVNDVKLYFQYPSQWSHPLEMLFVHVPNKLMTVLITHQLFWQQLFMAFGWTRSQYVDNVQPSLWLAVVVTALMGILVAVWVGFTGDIGVYLATMFLDISVFSFYKMPVIGPRSRPFVLTVFMLISMTLRTIALLVPGLISHGFVVVCHGHRGGPIVDLGAENVHDDAPAPVEPNASDVPAQIVVQNPDVPKRTARSYGTLGEDPYA</sequence>
<dbReference type="AlphaFoldDB" id="A0A2N1JBV9"/>
<feature type="transmembrane region" description="Helical" evidence="2">
    <location>
        <begin position="85"/>
        <end position="107"/>
    </location>
</feature>
<dbReference type="OrthoDB" id="3342455at2759"/>
<keyword evidence="2" id="KW-1133">Transmembrane helix</keyword>
<evidence type="ECO:0000313" key="3">
    <source>
        <dbReference type="EMBL" id="PKI84044.1"/>
    </source>
</evidence>
<feature type="compositionally biased region" description="Basic and acidic residues" evidence="1">
    <location>
        <begin position="1"/>
        <end position="16"/>
    </location>
</feature>
<feature type="transmembrane region" description="Helical" evidence="2">
    <location>
        <begin position="46"/>
        <end position="65"/>
    </location>
</feature>
<feature type="transmembrane region" description="Helical" evidence="2">
    <location>
        <begin position="246"/>
        <end position="263"/>
    </location>
</feature>
<feature type="transmembrane region" description="Helical" evidence="2">
    <location>
        <begin position="221"/>
        <end position="240"/>
    </location>
</feature>
<proteinExistence type="predicted"/>
<feature type="transmembrane region" description="Helical" evidence="2">
    <location>
        <begin position="275"/>
        <end position="298"/>
    </location>
</feature>